<feature type="transmembrane region" description="Helical" evidence="1">
    <location>
        <begin position="6"/>
        <end position="23"/>
    </location>
</feature>
<evidence type="ECO:0000256" key="1">
    <source>
        <dbReference type="SAM" id="Phobius"/>
    </source>
</evidence>
<gene>
    <name evidence="2" type="ORF">B4102_2107</name>
    <name evidence="3" type="ORF">JGZ69_09220</name>
</gene>
<dbReference type="EMBL" id="LQYN01000003">
    <property type="protein sequence ID" value="KYD11667.1"/>
    <property type="molecule type" value="Genomic_DNA"/>
</dbReference>
<dbReference type="PATRIC" id="fig|46224.3.peg.1915"/>
<dbReference type="RefSeq" id="WP_160331394.1">
    <property type="nucleotide sequence ID" value="NZ_CP066701.1"/>
</dbReference>
<accession>A0A150LH69</accession>
<sequence>MIEGIILLIALCIFELILANIALKDKKEHLMDFYEFFDISKKDGL</sequence>
<protein>
    <submittedName>
        <fullName evidence="2">Uncharacterized protein</fullName>
    </submittedName>
</protein>
<dbReference type="AlphaFoldDB" id="A0A150LH69"/>
<dbReference type="GeneID" id="62500708"/>
<reference evidence="2 4" key="1">
    <citation type="submission" date="2016-01" db="EMBL/GenBank/DDBJ databases">
        <title>Genome Sequences of Twelve Sporeforming Bacillus Species Isolated from Foods.</title>
        <authorList>
            <person name="Berendsen E.M."/>
            <person name="Wells-Bennik M.H."/>
            <person name="Krawcyk A.O."/>
            <person name="De Jong A."/>
            <person name="Holsappel S."/>
            <person name="Eijlander R.T."/>
            <person name="Kuipers O.P."/>
        </authorList>
    </citation>
    <scope>NUCLEOTIDE SEQUENCE [LARGE SCALE GENOMIC DNA]</scope>
    <source>
        <strain evidence="2 4">B4102</strain>
    </source>
</reference>
<evidence type="ECO:0000313" key="3">
    <source>
        <dbReference type="EMBL" id="QQX26931.1"/>
    </source>
</evidence>
<dbReference type="EMBL" id="CP066701">
    <property type="protein sequence ID" value="QQX26931.1"/>
    <property type="molecule type" value="Genomic_DNA"/>
</dbReference>
<reference evidence="3 5" key="2">
    <citation type="submission" date="2020-12" db="EMBL/GenBank/DDBJ databases">
        <title>Taxonomic evaluation of the Bacillus sporothermodurans group of bacteria based on whole genome sequences.</title>
        <authorList>
            <person name="Fiedler G."/>
            <person name="Herbstmann A.-D."/>
            <person name="Doll E."/>
            <person name="Wenning M."/>
            <person name="Brinks E."/>
            <person name="Kabisch J."/>
            <person name="Breitenwieser F."/>
            <person name="Lappann M."/>
            <person name="Boehnlein C."/>
            <person name="Franz C."/>
        </authorList>
    </citation>
    <scope>NUCLEOTIDE SEQUENCE [LARGE SCALE GENOMIC DNA]</scope>
    <source>
        <strain evidence="3 5">DSM 10599</strain>
    </source>
</reference>
<keyword evidence="1" id="KW-1133">Transmembrane helix</keyword>
<evidence type="ECO:0000313" key="4">
    <source>
        <dbReference type="Proteomes" id="UP000075666"/>
    </source>
</evidence>
<dbReference type="Proteomes" id="UP000075666">
    <property type="component" value="Unassembled WGS sequence"/>
</dbReference>
<organism evidence="2 4">
    <name type="scientific">Heyndrickxia sporothermodurans</name>
    <dbReference type="NCBI Taxonomy" id="46224"/>
    <lineage>
        <taxon>Bacteria</taxon>
        <taxon>Bacillati</taxon>
        <taxon>Bacillota</taxon>
        <taxon>Bacilli</taxon>
        <taxon>Bacillales</taxon>
        <taxon>Bacillaceae</taxon>
        <taxon>Heyndrickxia</taxon>
    </lineage>
</organism>
<proteinExistence type="predicted"/>
<evidence type="ECO:0000313" key="5">
    <source>
        <dbReference type="Proteomes" id="UP000595512"/>
    </source>
</evidence>
<dbReference type="Proteomes" id="UP000595512">
    <property type="component" value="Chromosome"/>
</dbReference>
<evidence type="ECO:0000313" key="2">
    <source>
        <dbReference type="EMBL" id="KYD11667.1"/>
    </source>
</evidence>
<keyword evidence="4" id="KW-1185">Reference proteome</keyword>
<dbReference type="KEGG" id="hspo:JGZ69_09220"/>
<keyword evidence="1" id="KW-0812">Transmembrane</keyword>
<keyword evidence="1" id="KW-0472">Membrane</keyword>
<dbReference type="STRING" id="46224.B4102_2107"/>
<name>A0A150LH69_9BACI</name>